<dbReference type="HAMAP" id="MF_01463_B">
    <property type="entry name" value="SecD_B"/>
    <property type="match status" value="1"/>
</dbReference>
<evidence type="ECO:0000256" key="7">
    <source>
        <dbReference type="ARBA" id="ARBA00023010"/>
    </source>
</evidence>
<reference evidence="13 14" key="1">
    <citation type="submission" date="2008-04" db="EMBL/GenBank/DDBJ databases">
        <title>Complete sequence of chromosome of Natranaerobius thermophilus JW/NM-WN-LF.</title>
        <authorList>
            <consortium name="US DOE Joint Genome Institute"/>
            <person name="Copeland A."/>
            <person name="Lucas S."/>
            <person name="Lapidus A."/>
            <person name="Glavina del Rio T."/>
            <person name="Dalin E."/>
            <person name="Tice H."/>
            <person name="Bruce D."/>
            <person name="Goodwin L."/>
            <person name="Pitluck S."/>
            <person name="Chertkov O."/>
            <person name="Brettin T."/>
            <person name="Detter J.C."/>
            <person name="Han C."/>
            <person name="Kuske C.R."/>
            <person name="Schmutz J."/>
            <person name="Larimer F."/>
            <person name="Land M."/>
            <person name="Hauser L."/>
            <person name="Kyrpides N."/>
            <person name="Lykidis A."/>
            <person name="Mesbah N.M."/>
            <person name="Wiegel J."/>
        </authorList>
    </citation>
    <scope>NUCLEOTIDE SEQUENCE [LARGE SCALE GENOMIC DNA]</scope>
    <source>
        <strain evidence="14">ATCC BAA-1301 / DSM 18059 / JW/NM-WN-LF</strain>
    </source>
</reference>
<dbReference type="GO" id="GO:0005886">
    <property type="term" value="C:plasma membrane"/>
    <property type="evidence" value="ECO:0007669"/>
    <property type="project" value="UniProtKB-SubCell"/>
</dbReference>
<dbReference type="HOGENOM" id="CLU_007894_4_2_9"/>
<accession>B2A263</accession>
<dbReference type="Pfam" id="PF22599">
    <property type="entry name" value="SecDF_P1_head"/>
    <property type="match status" value="1"/>
</dbReference>
<feature type="transmembrane region" description="Helical" evidence="9">
    <location>
        <begin position="282"/>
        <end position="300"/>
    </location>
</feature>
<evidence type="ECO:0000259" key="10">
    <source>
        <dbReference type="Pfam" id="PF02355"/>
    </source>
</evidence>
<feature type="transmembrane region" description="Helical" evidence="9">
    <location>
        <begin position="306"/>
        <end position="330"/>
    </location>
</feature>
<dbReference type="NCBIfam" id="TIGR01129">
    <property type="entry name" value="secD"/>
    <property type="match status" value="1"/>
</dbReference>
<evidence type="ECO:0000256" key="2">
    <source>
        <dbReference type="ARBA" id="ARBA00022448"/>
    </source>
</evidence>
<evidence type="ECO:0000256" key="3">
    <source>
        <dbReference type="ARBA" id="ARBA00022475"/>
    </source>
</evidence>
<dbReference type="FunCoup" id="B2A263">
    <property type="interactions" value="124"/>
</dbReference>
<feature type="transmembrane region" description="Helical" evidence="9">
    <location>
        <begin position="379"/>
        <end position="403"/>
    </location>
</feature>
<comment type="subcellular location">
    <subcellularLocation>
        <location evidence="1 9">Cell membrane</location>
        <topology evidence="1 9">Multi-pass membrane protein</topology>
    </subcellularLocation>
</comment>
<protein>
    <recommendedName>
        <fullName evidence="9">Protein translocase subunit SecD</fullName>
    </recommendedName>
</protein>
<dbReference type="Proteomes" id="UP000001683">
    <property type="component" value="Chromosome"/>
</dbReference>
<organism evidence="13 14">
    <name type="scientific">Natranaerobius thermophilus (strain ATCC BAA-1301 / DSM 18059 / JW/NM-WN-LF)</name>
    <dbReference type="NCBI Taxonomy" id="457570"/>
    <lineage>
        <taxon>Bacteria</taxon>
        <taxon>Bacillati</taxon>
        <taxon>Bacillota</taxon>
        <taxon>Clostridia</taxon>
        <taxon>Natranaerobiales</taxon>
        <taxon>Natranaerobiaceae</taxon>
        <taxon>Natranaerobius</taxon>
    </lineage>
</organism>
<keyword evidence="14" id="KW-1185">Reference proteome</keyword>
<keyword evidence="4 9" id="KW-0812">Transmembrane</keyword>
<dbReference type="Gene3D" id="3.30.70.3400">
    <property type="match status" value="1"/>
</dbReference>
<evidence type="ECO:0000313" key="14">
    <source>
        <dbReference type="Proteomes" id="UP000001683"/>
    </source>
</evidence>
<dbReference type="AlphaFoldDB" id="B2A263"/>
<name>B2A263_NATTJ</name>
<dbReference type="eggNOG" id="COG0342">
    <property type="taxonomic scope" value="Bacteria"/>
</dbReference>
<dbReference type="InParanoid" id="B2A263"/>
<dbReference type="EMBL" id="CP001034">
    <property type="protein sequence ID" value="ACB84868.1"/>
    <property type="molecule type" value="Genomic_DNA"/>
</dbReference>
<dbReference type="GO" id="GO:0043952">
    <property type="term" value="P:protein transport by the Sec complex"/>
    <property type="evidence" value="ECO:0007669"/>
    <property type="project" value="UniProtKB-UniRule"/>
</dbReference>
<evidence type="ECO:0000313" key="13">
    <source>
        <dbReference type="EMBL" id="ACB84868.1"/>
    </source>
</evidence>
<dbReference type="Gene3D" id="3.30.1360.200">
    <property type="match status" value="1"/>
</dbReference>
<dbReference type="InterPro" id="IPR055344">
    <property type="entry name" value="SecD_SecF_C_bact"/>
</dbReference>
<dbReference type="GO" id="GO:0015450">
    <property type="term" value="F:protein-transporting ATPase activity"/>
    <property type="evidence" value="ECO:0007669"/>
    <property type="project" value="InterPro"/>
</dbReference>
<dbReference type="GO" id="GO:0006605">
    <property type="term" value="P:protein targeting"/>
    <property type="evidence" value="ECO:0007669"/>
    <property type="project" value="UniProtKB-UniRule"/>
</dbReference>
<evidence type="ECO:0000259" key="12">
    <source>
        <dbReference type="Pfam" id="PF22599"/>
    </source>
</evidence>
<dbReference type="Gene3D" id="1.20.1640.10">
    <property type="entry name" value="Multidrug efflux transporter AcrB transmembrane domain"/>
    <property type="match status" value="1"/>
</dbReference>
<evidence type="ECO:0000256" key="5">
    <source>
        <dbReference type="ARBA" id="ARBA00022927"/>
    </source>
</evidence>
<dbReference type="Pfam" id="PF02355">
    <property type="entry name" value="SecD_SecF_C"/>
    <property type="match status" value="1"/>
</dbReference>
<proteinExistence type="inferred from homology"/>
<dbReference type="InterPro" id="IPR048631">
    <property type="entry name" value="SecD_1st"/>
</dbReference>
<feature type="domain" description="Protein translocase subunit SecDF P1" evidence="11">
    <location>
        <begin position="60"/>
        <end position="116"/>
    </location>
</feature>
<feature type="domain" description="SecDF P1 head subdomain" evidence="12">
    <location>
        <begin position="140"/>
        <end position="234"/>
    </location>
</feature>
<dbReference type="PANTHER" id="PTHR30081:SF1">
    <property type="entry name" value="PROTEIN TRANSLOCASE SUBUNIT SECD"/>
    <property type="match status" value="1"/>
</dbReference>
<keyword evidence="2 9" id="KW-0813">Transport</keyword>
<evidence type="ECO:0000259" key="11">
    <source>
        <dbReference type="Pfam" id="PF21760"/>
    </source>
</evidence>
<keyword evidence="7 9" id="KW-0811">Translocation</keyword>
<evidence type="ECO:0000256" key="4">
    <source>
        <dbReference type="ARBA" id="ARBA00022692"/>
    </source>
</evidence>
<feature type="domain" description="Protein export membrane protein SecD/SecF C-terminal" evidence="10">
    <location>
        <begin position="237"/>
        <end position="406"/>
    </location>
</feature>
<keyword evidence="3 9" id="KW-1003">Cell membrane</keyword>
<dbReference type="PANTHER" id="PTHR30081">
    <property type="entry name" value="PROTEIN-EXPORT MEMBRANE PROTEIN SEC"/>
    <property type="match status" value="1"/>
</dbReference>
<feature type="transmembrane region" description="Helical" evidence="9">
    <location>
        <begin position="351"/>
        <end position="373"/>
    </location>
</feature>
<dbReference type="InterPro" id="IPR022813">
    <property type="entry name" value="SecD/SecF_arch_bac"/>
</dbReference>
<dbReference type="STRING" id="457570.Nther_1285"/>
<dbReference type="FunFam" id="1.20.1640.10:FF:000004">
    <property type="entry name" value="Protein translocase subunit SecD"/>
    <property type="match status" value="1"/>
</dbReference>
<comment type="subunit">
    <text evidence="9">Forms a complex with SecF. Part of the essential Sec protein translocation apparatus which comprises SecA, SecYEG and auxiliary proteins SecDF. Other proteins may also be involved.</text>
</comment>
<keyword evidence="8 9" id="KW-0472">Membrane</keyword>
<evidence type="ECO:0000256" key="9">
    <source>
        <dbReference type="HAMAP-Rule" id="MF_01463"/>
    </source>
</evidence>
<feature type="transmembrane region" description="Helical" evidence="9">
    <location>
        <begin position="257"/>
        <end position="275"/>
    </location>
</feature>
<reference evidence="13 14" key="2">
    <citation type="journal article" date="2011" name="J. Bacteriol.">
        <title>Complete genome sequence of the anaerobic, halophilic alkalithermophile Natranaerobius thermophilus JW/NM-WN-LF.</title>
        <authorList>
            <person name="Zhao B."/>
            <person name="Mesbah N.M."/>
            <person name="Dalin E."/>
            <person name="Goodwin L."/>
            <person name="Nolan M."/>
            <person name="Pitluck S."/>
            <person name="Chertkov O."/>
            <person name="Brettin T.S."/>
            <person name="Han J."/>
            <person name="Larimer F.W."/>
            <person name="Land M.L."/>
            <person name="Hauser L."/>
            <person name="Kyrpides N."/>
            <person name="Wiegel J."/>
        </authorList>
    </citation>
    <scope>NUCLEOTIDE SEQUENCE [LARGE SCALE GENOMIC DNA]</scope>
    <source>
        <strain evidence="14">ATCC BAA-1301 / DSM 18059 / JW/NM-WN-LF</strain>
    </source>
</reference>
<dbReference type="GO" id="GO:0065002">
    <property type="term" value="P:intracellular protein transmembrane transport"/>
    <property type="evidence" value="ECO:0007669"/>
    <property type="project" value="UniProtKB-UniRule"/>
</dbReference>
<keyword evidence="5 9" id="KW-0653">Protein transport</keyword>
<dbReference type="Pfam" id="PF21760">
    <property type="entry name" value="SecD_1st"/>
    <property type="match status" value="1"/>
</dbReference>
<dbReference type="NCBIfam" id="TIGR00916">
    <property type="entry name" value="2A0604s01"/>
    <property type="match status" value="1"/>
</dbReference>
<gene>
    <name evidence="9" type="primary">secD</name>
    <name evidence="13" type="ordered locus">Nther_1285</name>
</gene>
<sequence>MIRWKYVTILLVILLAVFGLSFYSYHYARDNINLGLDLSGGIYVLLEAEDVAGEDDDDAIERAKTIIRSRVDELGVSEPVVQQEGANRIRVELAGAGIDRERAMDVIGRTAQLEFYGPDLYRQIDVTEDEQIDLENKDVSPFVTGEHVEDAGVGYTPQGQPYVNVHFTSQGADRMREATQEHMRDHLVIVLDGELVSAPEIRDVIHDQGMIDGMGSVEEAQNVALMLRSGALPVSLTELETRTLGPSLGEEFQEQSLQAGLLGLALLVIFMLGVYRLPGLMANIALAVYLVIIFNALIYLDATFTLPGIAGLILSLGMAVDANVIIFERIKEELNYGKTLRVSVESGFKKGIRTILDANITTLIAAAVLFYFGSGPIRGFAVTLSTGIIASMITAVLFTRVILKLLVSSRLIRDTKYFGIQRG</sequence>
<evidence type="ECO:0000256" key="6">
    <source>
        <dbReference type="ARBA" id="ARBA00022989"/>
    </source>
</evidence>
<dbReference type="SUPFAM" id="SSF82866">
    <property type="entry name" value="Multidrug efflux transporter AcrB transmembrane domain"/>
    <property type="match status" value="1"/>
</dbReference>
<evidence type="ECO:0000256" key="8">
    <source>
        <dbReference type="ARBA" id="ARBA00023136"/>
    </source>
</evidence>
<comment type="caution">
    <text evidence="9">Lacks conserved residue(s) required for the propagation of feature annotation.</text>
</comment>
<dbReference type="RefSeq" id="WP_012447743.1">
    <property type="nucleotide sequence ID" value="NC_010718.1"/>
</dbReference>
<comment type="function">
    <text evidence="9">Part of the Sec protein translocase complex. Interacts with the SecYEG preprotein conducting channel. SecDF uses the proton motive force (PMF) to complete protein translocation after the ATP-dependent function of SecA.</text>
</comment>
<dbReference type="InterPro" id="IPR048634">
    <property type="entry name" value="SecD_SecF_C"/>
</dbReference>
<dbReference type="OrthoDB" id="9805019at2"/>
<keyword evidence="6 9" id="KW-1133">Transmembrane helix</keyword>
<dbReference type="InterPro" id="IPR054384">
    <property type="entry name" value="SecDF_P1_head"/>
</dbReference>
<comment type="similarity">
    <text evidence="9">Belongs to the SecD/SecF family. SecD subfamily.</text>
</comment>
<dbReference type="KEGG" id="nth:Nther_1285"/>
<dbReference type="InterPro" id="IPR005791">
    <property type="entry name" value="SecD"/>
</dbReference>
<evidence type="ECO:0000256" key="1">
    <source>
        <dbReference type="ARBA" id="ARBA00004651"/>
    </source>
</evidence>